<dbReference type="SMART" id="SM00534">
    <property type="entry name" value="MUTSac"/>
    <property type="match status" value="1"/>
</dbReference>
<dbReference type="PANTHER" id="PTHR11361:SF145">
    <property type="entry name" value="DNA MISMATCH REPAIR PROTEINS MUTS FAMILY DOMAIN-CONTAINING PROTEIN"/>
    <property type="match status" value="1"/>
</dbReference>
<dbReference type="SUPFAM" id="SSF52540">
    <property type="entry name" value="P-loop containing nucleoside triphosphate hydrolases"/>
    <property type="match status" value="1"/>
</dbReference>
<evidence type="ECO:0000256" key="3">
    <source>
        <dbReference type="ARBA" id="ARBA00022840"/>
    </source>
</evidence>
<dbReference type="EMBL" id="CATQJA010002653">
    <property type="protein sequence ID" value="CAJ0578112.1"/>
    <property type="molecule type" value="Genomic_DNA"/>
</dbReference>
<keyword evidence="2" id="KW-0547">Nucleotide-binding</keyword>
<dbReference type="InterPro" id="IPR007696">
    <property type="entry name" value="DNA_mismatch_repair_MutS_core"/>
</dbReference>
<feature type="domain" description="DNA mismatch repair proteins mutS family" evidence="5">
    <location>
        <begin position="466"/>
        <end position="482"/>
    </location>
</feature>
<keyword evidence="3" id="KW-0067">ATP-binding</keyword>
<dbReference type="GO" id="GO:0140664">
    <property type="term" value="F:ATP-dependent DNA damage sensor activity"/>
    <property type="evidence" value="ECO:0007669"/>
    <property type="project" value="InterPro"/>
</dbReference>
<feature type="non-terminal residue" evidence="6">
    <location>
        <position position="1"/>
    </location>
</feature>
<evidence type="ECO:0000256" key="2">
    <source>
        <dbReference type="ARBA" id="ARBA00022741"/>
    </source>
</evidence>
<dbReference type="InterPro" id="IPR007861">
    <property type="entry name" value="DNA_mismatch_repair_MutS_clamp"/>
</dbReference>
<name>A0AA36D1F5_9BILA</name>
<dbReference type="InterPro" id="IPR027417">
    <property type="entry name" value="P-loop_NTPase"/>
</dbReference>
<dbReference type="InterPro" id="IPR011184">
    <property type="entry name" value="DNA_mismatch_repair_Msh2"/>
</dbReference>
<dbReference type="Pfam" id="PF05192">
    <property type="entry name" value="MutS_III"/>
    <property type="match status" value="1"/>
</dbReference>
<gene>
    <name evidence="6" type="ORF">MSPICULIGERA_LOCUS16375</name>
</gene>
<sequence>MALMNAIIVILDGWLLCDYRTTGFLNINAAAVEALELFEMSNNLTASATLFSVMNKCKTLPGQKMLRDWIARPLSDLRQIEERQDVVSALVEADDVRQSIQALLGKLPDLGQLANKLLQYRAKLQDCFRVYQSVRVLRQLEHDLHALVQSSKAYSSQVKELLLEPISHAVYQFDKFIELIRSTVDVEYFEKTGAFRIKPEIDPELLKLSQEMEALDKKCTKAASKAGDRLGVELKLDRNSQYGYFYRVTLKEEKSIRNTRGLLILDTSKGNGVRFRDDNLDALNAEYLDAEKLYASAQEDLESQVVQTCCGYASALSTLSSSLAIVDVIASLATLAAESSRTYTKPKLLPMGTGIFEVKQCRHPVLEVVKDSAFIPNDVKLDEKDRMVILTGANMGGKSTYLRSTALCALMAQMGSWVAATDAKLSIVDAIFTRIGASDQQCRGISTFMAEMVDSATILQTATSDSLVIVDELGRGTSTFDGFGLAWAIACDLLERVRCLCLFATHFHEMAAICDQEGARAMQMAVQAERNQIVLLYEVRPGVAERSFGLHVARMVGFPEDVLKDASNVLERIEQTQTIPDSLRIKLKSAKDLEEIRAILLNA</sequence>
<dbReference type="PROSITE" id="PS00486">
    <property type="entry name" value="DNA_MISMATCH_REPAIR_2"/>
    <property type="match status" value="1"/>
</dbReference>
<dbReference type="SMART" id="SM00533">
    <property type="entry name" value="MUTSd"/>
    <property type="match status" value="1"/>
</dbReference>
<proteinExistence type="inferred from homology"/>
<dbReference type="GO" id="GO:0032301">
    <property type="term" value="C:MutSalpha complex"/>
    <property type="evidence" value="ECO:0007669"/>
    <property type="project" value="TreeGrafter"/>
</dbReference>
<keyword evidence="7" id="KW-1185">Reference proteome</keyword>
<organism evidence="6 7">
    <name type="scientific">Mesorhabditis spiculigera</name>
    <dbReference type="NCBI Taxonomy" id="96644"/>
    <lineage>
        <taxon>Eukaryota</taxon>
        <taxon>Metazoa</taxon>
        <taxon>Ecdysozoa</taxon>
        <taxon>Nematoda</taxon>
        <taxon>Chromadorea</taxon>
        <taxon>Rhabditida</taxon>
        <taxon>Rhabditina</taxon>
        <taxon>Rhabditomorpha</taxon>
        <taxon>Rhabditoidea</taxon>
        <taxon>Rhabditidae</taxon>
        <taxon>Mesorhabditinae</taxon>
        <taxon>Mesorhabditis</taxon>
    </lineage>
</organism>
<dbReference type="Proteomes" id="UP001177023">
    <property type="component" value="Unassembled WGS sequence"/>
</dbReference>
<dbReference type="InterPro" id="IPR000432">
    <property type="entry name" value="DNA_mismatch_repair_MutS_C"/>
</dbReference>
<evidence type="ECO:0000259" key="5">
    <source>
        <dbReference type="PROSITE" id="PS00486"/>
    </source>
</evidence>
<comment type="caution">
    <text evidence="6">The sequence shown here is derived from an EMBL/GenBank/DDBJ whole genome shotgun (WGS) entry which is preliminary data.</text>
</comment>
<dbReference type="InterPro" id="IPR045076">
    <property type="entry name" value="MutS"/>
</dbReference>
<dbReference type="Pfam" id="PF00488">
    <property type="entry name" value="MutS_V"/>
    <property type="match status" value="1"/>
</dbReference>
<evidence type="ECO:0000313" key="7">
    <source>
        <dbReference type="Proteomes" id="UP001177023"/>
    </source>
</evidence>
<dbReference type="InterPro" id="IPR036187">
    <property type="entry name" value="DNA_mismatch_repair_MutS_sf"/>
</dbReference>
<keyword evidence="4" id="KW-0238">DNA-binding</keyword>
<reference evidence="6" key="1">
    <citation type="submission" date="2023-06" db="EMBL/GenBank/DDBJ databases">
        <authorList>
            <person name="Delattre M."/>
        </authorList>
    </citation>
    <scope>NUCLEOTIDE SEQUENCE</scope>
    <source>
        <strain evidence="6">AF72</strain>
    </source>
</reference>
<dbReference type="PANTHER" id="PTHR11361">
    <property type="entry name" value="DNA MISMATCH REPAIR PROTEIN MUTS FAMILY MEMBER"/>
    <property type="match status" value="1"/>
</dbReference>
<dbReference type="GO" id="GO:0030983">
    <property type="term" value="F:mismatched DNA binding"/>
    <property type="evidence" value="ECO:0007669"/>
    <property type="project" value="InterPro"/>
</dbReference>
<dbReference type="PIRSF" id="PIRSF005813">
    <property type="entry name" value="MSH2"/>
    <property type="match status" value="1"/>
</dbReference>
<dbReference type="SUPFAM" id="SSF48334">
    <property type="entry name" value="DNA repair protein MutS, domain III"/>
    <property type="match status" value="1"/>
</dbReference>
<dbReference type="AlphaFoldDB" id="A0AA36D1F5"/>
<comment type="similarity">
    <text evidence="1">Belongs to the DNA mismatch repair MutS family.</text>
</comment>
<evidence type="ECO:0000256" key="4">
    <source>
        <dbReference type="ARBA" id="ARBA00023125"/>
    </source>
</evidence>
<dbReference type="Gene3D" id="3.40.50.300">
    <property type="entry name" value="P-loop containing nucleotide triphosphate hydrolases"/>
    <property type="match status" value="1"/>
</dbReference>
<protein>
    <recommendedName>
        <fullName evidence="5">DNA mismatch repair proteins mutS family domain-containing protein</fullName>
    </recommendedName>
</protein>
<dbReference type="GO" id="GO:0006298">
    <property type="term" value="P:mismatch repair"/>
    <property type="evidence" value="ECO:0007669"/>
    <property type="project" value="InterPro"/>
</dbReference>
<dbReference type="Pfam" id="PF05190">
    <property type="entry name" value="MutS_IV"/>
    <property type="match status" value="1"/>
</dbReference>
<dbReference type="Gene3D" id="1.10.1420.10">
    <property type="match status" value="2"/>
</dbReference>
<dbReference type="GO" id="GO:0005524">
    <property type="term" value="F:ATP binding"/>
    <property type="evidence" value="ECO:0007669"/>
    <property type="project" value="UniProtKB-KW"/>
</dbReference>
<accession>A0AA36D1F5</accession>
<evidence type="ECO:0000256" key="1">
    <source>
        <dbReference type="ARBA" id="ARBA00006271"/>
    </source>
</evidence>
<evidence type="ECO:0000313" key="6">
    <source>
        <dbReference type="EMBL" id="CAJ0578112.1"/>
    </source>
</evidence>